<reference evidence="1 2" key="1">
    <citation type="submission" date="2021-06" db="EMBL/GenBank/DDBJ databases">
        <authorList>
            <person name="Palmer J.M."/>
        </authorList>
    </citation>
    <scope>NUCLEOTIDE SEQUENCE [LARGE SCALE GENOMIC DNA]</scope>
    <source>
        <strain evidence="1 2">XC_2019</strain>
        <tissue evidence="1">Muscle</tissue>
    </source>
</reference>
<name>A0ABV0QM55_9TELE</name>
<accession>A0ABV0QM55</accession>
<dbReference type="Proteomes" id="UP001434883">
    <property type="component" value="Unassembled WGS sequence"/>
</dbReference>
<proteinExistence type="predicted"/>
<comment type="caution">
    <text evidence="1">The sequence shown here is derived from an EMBL/GenBank/DDBJ whole genome shotgun (WGS) entry which is preliminary data.</text>
</comment>
<sequence>MSERLAPSARGGLSLSDGFPVSPGVASSSANALIAEASHQLWPGRGPWPSPALLPPAVCGVPPSCVCQRQFGLIYKLLTHGALDPSSAAGMAIPCVCGRSTWVVLRWMGVRCGFAQQLQRLRGACPADSVEEEKHFQKNLVPGLFSS</sequence>
<dbReference type="EMBL" id="JAHRIN010017148">
    <property type="protein sequence ID" value="MEQ2196880.1"/>
    <property type="molecule type" value="Genomic_DNA"/>
</dbReference>
<evidence type="ECO:0000313" key="2">
    <source>
        <dbReference type="Proteomes" id="UP001434883"/>
    </source>
</evidence>
<keyword evidence="2" id="KW-1185">Reference proteome</keyword>
<gene>
    <name evidence="1" type="ORF">XENOCAPTIV_016544</name>
</gene>
<evidence type="ECO:0000313" key="1">
    <source>
        <dbReference type="EMBL" id="MEQ2196880.1"/>
    </source>
</evidence>
<protein>
    <submittedName>
        <fullName evidence="1">Uncharacterized protein</fullName>
    </submittedName>
</protein>
<organism evidence="1 2">
    <name type="scientific">Xenoophorus captivus</name>
    <dbReference type="NCBI Taxonomy" id="1517983"/>
    <lineage>
        <taxon>Eukaryota</taxon>
        <taxon>Metazoa</taxon>
        <taxon>Chordata</taxon>
        <taxon>Craniata</taxon>
        <taxon>Vertebrata</taxon>
        <taxon>Euteleostomi</taxon>
        <taxon>Actinopterygii</taxon>
        <taxon>Neopterygii</taxon>
        <taxon>Teleostei</taxon>
        <taxon>Neoteleostei</taxon>
        <taxon>Acanthomorphata</taxon>
        <taxon>Ovalentaria</taxon>
        <taxon>Atherinomorphae</taxon>
        <taxon>Cyprinodontiformes</taxon>
        <taxon>Goodeidae</taxon>
        <taxon>Xenoophorus</taxon>
    </lineage>
</organism>